<dbReference type="NCBIfam" id="NF003559">
    <property type="entry name" value="PRK05234.1"/>
    <property type="match status" value="1"/>
</dbReference>
<gene>
    <name evidence="2" type="ORF">IAA83_08595</name>
</gene>
<dbReference type="EMBL" id="DVJJ01000129">
    <property type="protein sequence ID" value="HIS65411.1"/>
    <property type="molecule type" value="Genomic_DNA"/>
</dbReference>
<dbReference type="PANTHER" id="PTHR30492:SF0">
    <property type="entry name" value="METHYLGLYOXAL SYNTHASE"/>
    <property type="match status" value="1"/>
</dbReference>
<accession>A0A9D1FB41</accession>
<dbReference type="Pfam" id="PF02142">
    <property type="entry name" value="MGS"/>
    <property type="match status" value="1"/>
</dbReference>
<sequence>MNITVMAHDKKKELMVQFCTAYKSIFAKHNLSATATTGRLVADATGLPVSLFLARSQGGHQQVDARIAYNEIDMVIIFSDPNDNDPWEDQRVMQTLRLCEMHNVPVATNLATAEMLILGLQRGDLDWREMIRPKKTI</sequence>
<dbReference type="InterPro" id="IPR004363">
    <property type="entry name" value="Methylgl_synth"/>
</dbReference>
<evidence type="ECO:0000259" key="1">
    <source>
        <dbReference type="PROSITE" id="PS51855"/>
    </source>
</evidence>
<name>A0A9D1FB41_9FIRM</name>
<dbReference type="GO" id="GO:0008929">
    <property type="term" value="F:methylglyoxal synthase activity"/>
    <property type="evidence" value="ECO:0007669"/>
    <property type="project" value="UniProtKB-EC"/>
</dbReference>
<reference evidence="2" key="2">
    <citation type="journal article" date="2021" name="PeerJ">
        <title>Extensive microbial diversity within the chicken gut microbiome revealed by metagenomics and culture.</title>
        <authorList>
            <person name="Gilroy R."/>
            <person name="Ravi A."/>
            <person name="Getino M."/>
            <person name="Pursley I."/>
            <person name="Horton D.L."/>
            <person name="Alikhan N.F."/>
            <person name="Baker D."/>
            <person name="Gharbi K."/>
            <person name="Hall N."/>
            <person name="Watson M."/>
            <person name="Adriaenssens E.M."/>
            <person name="Foster-Nyarko E."/>
            <person name="Jarju S."/>
            <person name="Secka A."/>
            <person name="Antonio M."/>
            <person name="Oren A."/>
            <person name="Chaudhuri R.R."/>
            <person name="La Ragione R."/>
            <person name="Hildebrand F."/>
            <person name="Pallen M.J."/>
        </authorList>
    </citation>
    <scope>NUCLEOTIDE SEQUENCE</scope>
    <source>
        <strain evidence="2">ChiBcec16-1751</strain>
    </source>
</reference>
<dbReference type="InterPro" id="IPR011607">
    <property type="entry name" value="MGS-like_dom"/>
</dbReference>
<dbReference type="PANTHER" id="PTHR30492">
    <property type="entry name" value="METHYLGLYOXAL SYNTHASE"/>
    <property type="match status" value="1"/>
</dbReference>
<dbReference type="AlphaFoldDB" id="A0A9D1FB41"/>
<dbReference type="Proteomes" id="UP000886741">
    <property type="component" value="Unassembled WGS sequence"/>
</dbReference>
<dbReference type="SMART" id="SM00851">
    <property type="entry name" value="MGS"/>
    <property type="match status" value="1"/>
</dbReference>
<dbReference type="GO" id="GO:0019242">
    <property type="term" value="P:methylglyoxal biosynthetic process"/>
    <property type="evidence" value="ECO:0007669"/>
    <property type="project" value="InterPro"/>
</dbReference>
<evidence type="ECO:0000313" key="3">
    <source>
        <dbReference type="Proteomes" id="UP000886741"/>
    </source>
</evidence>
<reference evidence="2" key="1">
    <citation type="submission" date="2020-10" db="EMBL/GenBank/DDBJ databases">
        <authorList>
            <person name="Gilroy R."/>
        </authorList>
    </citation>
    <scope>NUCLEOTIDE SEQUENCE</scope>
    <source>
        <strain evidence="2">ChiBcec16-1751</strain>
    </source>
</reference>
<proteinExistence type="predicted"/>
<dbReference type="InterPro" id="IPR036914">
    <property type="entry name" value="MGS-like_dom_sf"/>
</dbReference>
<feature type="domain" description="MGS-like" evidence="1">
    <location>
        <begin position="1"/>
        <end position="137"/>
    </location>
</feature>
<keyword evidence="2" id="KW-0456">Lyase</keyword>
<evidence type="ECO:0000313" key="2">
    <source>
        <dbReference type="EMBL" id="HIS65411.1"/>
    </source>
</evidence>
<dbReference type="EC" id="4.2.3.3" evidence="2"/>
<organism evidence="2 3">
    <name type="scientific">Candidatus Avoscillospira avistercoris</name>
    <dbReference type="NCBI Taxonomy" id="2840707"/>
    <lineage>
        <taxon>Bacteria</taxon>
        <taxon>Bacillati</taxon>
        <taxon>Bacillota</taxon>
        <taxon>Clostridia</taxon>
        <taxon>Eubacteriales</taxon>
        <taxon>Oscillospiraceae</taxon>
        <taxon>Oscillospiraceae incertae sedis</taxon>
        <taxon>Candidatus Avoscillospira</taxon>
    </lineage>
</organism>
<dbReference type="SUPFAM" id="SSF52335">
    <property type="entry name" value="Methylglyoxal synthase-like"/>
    <property type="match status" value="1"/>
</dbReference>
<comment type="caution">
    <text evidence="2">The sequence shown here is derived from an EMBL/GenBank/DDBJ whole genome shotgun (WGS) entry which is preliminary data.</text>
</comment>
<dbReference type="Gene3D" id="3.40.50.1380">
    <property type="entry name" value="Methylglyoxal synthase-like domain"/>
    <property type="match status" value="1"/>
</dbReference>
<protein>
    <submittedName>
        <fullName evidence="2">Methylglyoxal synthase</fullName>
        <ecNumber evidence="2">4.2.3.3</ecNumber>
    </submittedName>
</protein>
<dbReference type="GO" id="GO:0005829">
    <property type="term" value="C:cytosol"/>
    <property type="evidence" value="ECO:0007669"/>
    <property type="project" value="TreeGrafter"/>
</dbReference>
<dbReference type="PROSITE" id="PS51855">
    <property type="entry name" value="MGS"/>
    <property type="match status" value="1"/>
</dbReference>